<dbReference type="PANTHER" id="PTHR46780">
    <property type="entry name" value="PROTEIN EVA-1"/>
    <property type="match status" value="1"/>
</dbReference>
<comment type="caution">
    <text evidence="4">The sequence shown here is derived from an EMBL/GenBank/DDBJ whole genome shotgun (WGS) entry which is preliminary data.</text>
</comment>
<dbReference type="Gene3D" id="2.60.120.740">
    <property type="match status" value="3"/>
</dbReference>
<feature type="chain" id="PRO_5041958709" description="SUEL-type lectin domain-containing protein" evidence="2">
    <location>
        <begin position="30"/>
        <end position="341"/>
    </location>
</feature>
<feature type="domain" description="SUEL-type lectin" evidence="3">
    <location>
        <begin position="158"/>
        <end position="246"/>
    </location>
</feature>
<evidence type="ECO:0000259" key="3">
    <source>
        <dbReference type="PROSITE" id="PS50228"/>
    </source>
</evidence>
<keyword evidence="5" id="KW-1185">Reference proteome</keyword>
<evidence type="ECO:0000256" key="2">
    <source>
        <dbReference type="SAM" id="SignalP"/>
    </source>
</evidence>
<sequence>MAPISVCSRCSGLMLFVFALATSVRLVDSNNAVFCEHTQFSLRCGEAEKLKVRSAVFGRTNYLTCWNAQIYTLSCALSATATVQRLCDGQIACSGLVSTYTFGDPCRYTHKYLTVEYDCEKMTTTTTTTTTTPATTSNKYVMTTRPPPKGSSGAWRVACDDTVMHLKCPANKMLDILSARYGKMTSKTCGHSQAYKSPCRKASDAIVRKTCQWENACTFLVNNRTFGPSPCPAGIYKYLAVNYKCVAPGQTFTVCENAMAELKCPDSKTVRVLSAWYGRDDTTTCPYGYTGDTKCRARVTELVSRWCAGKTKCLLVSHNNLVGKDPCPNTYKYLRLRYICQ</sequence>
<dbReference type="PROSITE" id="PS50228">
    <property type="entry name" value="SUEL_LECTIN"/>
    <property type="match status" value="3"/>
</dbReference>
<feature type="signal peptide" evidence="2">
    <location>
        <begin position="1"/>
        <end position="29"/>
    </location>
</feature>
<name>A0AAD9UDQ4_RIDPI</name>
<organism evidence="4 5">
    <name type="scientific">Ridgeia piscesae</name>
    <name type="common">Tubeworm</name>
    <dbReference type="NCBI Taxonomy" id="27915"/>
    <lineage>
        <taxon>Eukaryota</taxon>
        <taxon>Metazoa</taxon>
        <taxon>Spiralia</taxon>
        <taxon>Lophotrochozoa</taxon>
        <taxon>Annelida</taxon>
        <taxon>Polychaeta</taxon>
        <taxon>Sedentaria</taxon>
        <taxon>Canalipalpata</taxon>
        <taxon>Sabellida</taxon>
        <taxon>Siboglinidae</taxon>
        <taxon>Ridgeia</taxon>
    </lineage>
</organism>
<proteinExistence type="predicted"/>
<gene>
    <name evidence="4" type="ORF">NP493_229g01013</name>
</gene>
<dbReference type="Pfam" id="PF02140">
    <property type="entry name" value="SUEL_Lectin"/>
    <property type="match status" value="3"/>
</dbReference>
<evidence type="ECO:0000256" key="1">
    <source>
        <dbReference type="SAM" id="MobiDB-lite"/>
    </source>
</evidence>
<dbReference type="InterPro" id="IPR043159">
    <property type="entry name" value="Lectin_gal-bd_sf"/>
</dbReference>
<evidence type="ECO:0000313" key="5">
    <source>
        <dbReference type="Proteomes" id="UP001209878"/>
    </source>
</evidence>
<dbReference type="InterPro" id="IPR000922">
    <property type="entry name" value="Lectin_gal-bd_dom"/>
</dbReference>
<accession>A0AAD9UDQ4</accession>
<feature type="domain" description="SUEL-type lectin" evidence="3">
    <location>
        <begin position="34"/>
        <end position="120"/>
    </location>
</feature>
<feature type="domain" description="SUEL-type lectin" evidence="3">
    <location>
        <begin position="254"/>
        <end position="341"/>
    </location>
</feature>
<keyword evidence="2" id="KW-0732">Signal</keyword>
<dbReference type="AlphaFoldDB" id="A0AAD9UDQ4"/>
<dbReference type="EMBL" id="JAODUO010000228">
    <property type="protein sequence ID" value="KAK2185628.1"/>
    <property type="molecule type" value="Genomic_DNA"/>
</dbReference>
<feature type="region of interest" description="Disordered" evidence="1">
    <location>
        <begin position="128"/>
        <end position="148"/>
    </location>
</feature>
<protein>
    <recommendedName>
        <fullName evidence="3">SUEL-type lectin domain-containing protein</fullName>
    </recommendedName>
</protein>
<dbReference type="Proteomes" id="UP001209878">
    <property type="component" value="Unassembled WGS sequence"/>
</dbReference>
<reference evidence="4" key="1">
    <citation type="journal article" date="2023" name="Mol. Biol. Evol.">
        <title>Third-Generation Sequencing Reveals the Adaptive Role of the Epigenome in Three Deep-Sea Polychaetes.</title>
        <authorList>
            <person name="Perez M."/>
            <person name="Aroh O."/>
            <person name="Sun Y."/>
            <person name="Lan Y."/>
            <person name="Juniper S.K."/>
            <person name="Young C.R."/>
            <person name="Angers B."/>
            <person name="Qian P.Y."/>
        </authorList>
    </citation>
    <scope>NUCLEOTIDE SEQUENCE</scope>
    <source>
        <strain evidence="4">R07B-5</strain>
    </source>
</reference>
<dbReference type="GO" id="GO:0030246">
    <property type="term" value="F:carbohydrate binding"/>
    <property type="evidence" value="ECO:0007669"/>
    <property type="project" value="InterPro"/>
</dbReference>
<evidence type="ECO:0000313" key="4">
    <source>
        <dbReference type="EMBL" id="KAK2185628.1"/>
    </source>
</evidence>